<name>A0A255GQN6_9ACTN</name>
<keyword evidence="2" id="KW-0812">Transmembrane</keyword>
<dbReference type="Pfam" id="PF10708">
    <property type="entry name" value="DUF2510"/>
    <property type="match status" value="1"/>
</dbReference>
<evidence type="ECO:0000313" key="4">
    <source>
        <dbReference type="EMBL" id="OYO18118.1"/>
    </source>
</evidence>
<protein>
    <recommendedName>
        <fullName evidence="3">DUF2510 domain-containing protein</fullName>
    </recommendedName>
</protein>
<keyword evidence="2" id="KW-0472">Membrane</keyword>
<feature type="compositionally biased region" description="Pro residues" evidence="1">
    <location>
        <begin position="66"/>
        <end position="82"/>
    </location>
</feature>
<feature type="region of interest" description="Disordered" evidence="1">
    <location>
        <begin position="1"/>
        <end position="85"/>
    </location>
</feature>
<sequence length="313" mass="32767">MQAPGWYPDPSGQPQSFRFWDGQWWTPVTTHDPRTPWPTPEELTRPGLQPLGADQSQQGPQTQPGQPAPGQPAPGTPGPGVPAPARSRTPLFIGLGAVLVLALVIAGALWFTRGGETTGPTSPPIAPPTSGPTSVGSSGPPTPTRLRCDNGNGNQTSQQAASYSSTGLRIDTPPSFTFRFDRNYWTWADDFAAWGRGPEGAGVVLAGIRAENGFSDPSRAGEQVLECMVASLSRQGGKTTSEGARTAPTTVDGMPAHRTTARLLSSEPKPLVVSITVIDSGQPGKLGQLIAFHPEGSPVQAEIEQAAASVRRG</sequence>
<evidence type="ECO:0000259" key="3">
    <source>
        <dbReference type="Pfam" id="PF10708"/>
    </source>
</evidence>
<organism evidence="4 5">
    <name type="scientific">Enemella dayhoffiae</name>
    <dbReference type="NCBI Taxonomy" id="2016507"/>
    <lineage>
        <taxon>Bacteria</taxon>
        <taxon>Bacillati</taxon>
        <taxon>Actinomycetota</taxon>
        <taxon>Actinomycetes</taxon>
        <taxon>Propionibacteriales</taxon>
        <taxon>Propionibacteriaceae</taxon>
        <taxon>Enemella</taxon>
    </lineage>
</organism>
<feature type="transmembrane region" description="Helical" evidence="2">
    <location>
        <begin position="91"/>
        <end position="111"/>
    </location>
</feature>
<dbReference type="RefSeq" id="WP_094365207.1">
    <property type="nucleotide sequence ID" value="NZ_NMVQ01000045.1"/>
</dbReference>
<feature type="compositionally biased region" description="Pro residues" evidence="1">
    <location>
        <begin position="121"/>
        <end position="130"/>
    </location>
</feature>
<dbReference type="InterPro" id="IPR018929">
    <property type="entry name" value="DUF2510"/>
</dbReference>
<feature type="compositionally biased region" description="Low complexity" evidence="1">
    <location>
        <begin position="155"/>
        <end position="166"/>
    </location>
</feature>
<comment type="caution">
    <text evidence="4">The sequence shown here is derived from an EMBL/GenBank/DDBJ whole genome shotgun (WGS) entry which is preliminary data.</text>
</comment>
<proteinExistence type="predicted"/>
<keyword evidence="2" id="KW-1133">Transmembrane helix</keyword>
<reference evidence="4 5" key="1">
    <citation type="submission" date="2017-07" db="EMBL/GenBank/DDBJ databases">
        <title>Draft whole genome sequences of clinical Proprionibacteriaceae strains.</title>
        <authorList>
            <person name="Bernier A.-M."/>
            <person name="Bernard K."/>
            <person name="Domingo M.-C."/>
        </authorList>
    </citation>
    <scope>NUCLEOTIDE SEQUENCE [LARGE SCALE GENOMIC DNA]</scope>
    <source>
        <strain evidence="4 5">NML 130396</strain>
    </source>
</reference>
<evidence type="ECO:0000256" key="2">
    <source>
        <dbReference type="SAM" id="Phobius"/>
    </source>
</evidence>
<dbReference type="AlphaFoldDB" id="A0A255GQN6"/>
<dbReference type="Proteomes" id="UP000216311">
    <property type="component" value="Unassembled WGS sequence"/>
</dbReference>
<keyword evidence="5" id="KW-1185">Reference proteome</keyword>
<dbReference type="OrthoDB" id="2004788at2"/>
<gene>
    <name evidence="4" type="ORF">CGZ93_16330</name>
</gene>
<feature type="region of interest" description="Disordered" evidence="1">
    <location>
        <begin position="117"/>
        <end position="168"/>
    </location>
</feature>
<dbReference type="EMBL" id="NMVQ01000045">
    <property type="protein sequence ID" value="OYO18118.1"/>
    <property type="molecule type" value="Genomic_DNA"/>
</dbReference>
<feature type="domain" description="DUF2510" evidence="3">
    <location>
        <begin position="4"/>
        <end position="34"/>
    </location>
</feature>
<accession>A0A255GQN6</accession>
<evidence type="ECO:0000313" key="5">
    <source>
        <dbReference type="Proteomes" id="UP000216311"/>
    </source>
</evidence>
<evidence type="ECO:0000256" key="1">
    <source>
        <dbReference type="SAM" id="MobiDB-lite"/>
    </source>
</evidence>